<feature type="domain" description="Methyltransferase FkbM" evidence="1">
    <location>
        <begin position="30"/>
        <end position="184"/>
    </location>
</feature>
<dbReference type="GO" id="GO:0008168">
    <property type="term" value="F:methyltransferase activity"/>
    <property type="evidence" value="ECO:0007669"/>
    <property type="project" value="UniProtKB-KW"/>
</dbReference>
<dbReference type="GO" id="GO:0005886">
    <property type="term" value="C:plasma membrane"/>
    <property type="evidence" value="ECO:0007669"/>
    <property type="project" value="TreeGrafter"/>
</dbReference>
<dbReference type="GO" id="GO:0016197">
    <property type="term" value="P:endosomal transport"/>
    <property type="evidence" value="ECO:0007669"/>
    <property type="project" value="TreeGrafter"/>
</dbReference>
<dbReference type="GO" id="GO:0006888">
    <property type="term" value="P:endoplasmic reticulum to Golgi vesicle-mediated transport"/>
    <property type="evidence" value="ECO:0007669"/>
    <property type="project" value="TreeGrafter"/>
</dbReference>
<dbReference type="Pfam" id="PF05050">
    <property type="entry name" value="Methyltransf_21"/>
    <property type="match status" value="1"/>
</dbReference>
<protein>
    <submittedName>
        <fullName evidence="2">FkbM family methyltransferase</fullName>
    </submittedName>
</protein>
<dbReference type="RefSeq" id="WP_181049806.1">
    <property type="nucleotide sequence ID" value="NZ_PTIY01000001.1"/>
</dbReference>
<accession>A0A2S6H8H8</accession>
<keyword evidence="3" id="KW-1185">Reference proteome</keyword>
<evidence type="ECO:0000313" key="3">
    <source>
        <dbReference type="Proteomes" id="UP000238071"/>
    </source>
</evidence>
<dbReference type="SUPFAM" id="SSF53335">
    <property type="entry name" value="S-adenosyl-L-methionine-dependent methyltransferases"/>
    <property type="match status" value="1"/>
</dbReference>
<dbReference type="InterPro" id="IPR029063">
    <property type="entry name" value="SAM-dependent_MTases_sf"/>
</dbReference>
<keyword evidence="2" id="KW-0808">Transferase</keyword>
<dbReference type="Gene3D" id="3.40.50.150">
    <property type="entry name" value="Vaccinia Virus protein VP39"/>
    <property type="match status" value="1"/>
</dbReference>
<dbReference type="GO" id="GO:0005737">
    <property type="term" value="C:cytoplasm"/>
    <property type="evidence" value="ECO:0007669"/>
    <property type="project" value="GOC"/>
</dbReference>
<dbReference type="InterPro" id="IPR006342">
    <property type="entry name" value="FkbM_mtfrase"/>
</dbReference>
<reference evidence="2 3" key="1">
    <citation type="submission" date="2018-02" db="EMBL/GenBank/DDBJ databases">
        <title>Subsurface microbial communities from deep shales in Ohio and West Virginia, USA.</title>
        <authorList>
            <person name="Wrighton K."/>
        </authorList>
    </citation>
    <scope>NUCLEOTIDE SEQUENCE [LARGE SCALE GENOMIC DNA]</scope>
    <source>
        <strain evidence="2 3">OWC-G53F</strain>
    </source>
</reference>
<comment type="caution">
    <text evidence="2">The sequence shown here is derived from an EMBL/GenBank/DDBJ whole genome shotgun (WGS) entry which is preliminary data.</text>
</comment>
<evidence type="ECO:0000313" key="2">
    <source>
        <dbReference type="EMBL" id="PPK73730.1"/>
    </source>
</evidence>
<sequence>METKKFYAQFGEDKILNEIFDKKMGTCVEVGGFDGITGSNTYFFEKLGWRCLVVEPMPAFCKKIRDARSCEVVEMAASYKLGEVEFHVAVGVETLSTIEKDENHFARIRSLSQQEVEKITVKTARLDDILLERGITTIDFLTIDVEGHEMSVLAGMSFSTNSPRIVIIEDNSHGLDPQVKKFMQSVSYIRFKKTGCNDWYAKKDDPLVTLWNCIATEVPISMYVMKQKIKPFVPRFLKRKTT</sequence>
<name>A0A2S6H8H8_9GAMM</name>
<organism evidence="2 3">
    <name type="scientific">Methylobacter tundripaludum</name>
    <dbReference type="NCBI Taxonomy" id="173365"/>
    <lineage>
        <taxon>Bacteria</taxon>
        <taxon>Pseudomonadati</taxon>
        <taxon>Pseudomonadota</taxon>
        <taxon>Gammaproteobacteria</taxon>
        <taxon>Methylococcales</taxon>
        <taxon>Methylococcaceae</taxon>
        <taxon>Methylobacter</taxon>
    </lineage>
</organism>
<dbReference type="Proteomes" id="UP000238071">
    <property type="component" value="Unassembled WGS sequence"/>
</dbReference>
<dbReference type="PANTHER" id="PTHR34009:SF2">
    <property type="entry name" value="PROTEIN STAR"/>
    <property type="match status" value="1"/>
</dbReference>
<dbReference type="AlphaFoldDB" id="A0A2S6H8H8"/>
<dbReference type="NCBIfam" id="TIGR01444">
    <property type="entry name" value="fkbM_fam"/>
    <property type="match status" value="1"/>
</dbReference>
<gene>
    <name evidence="2" type="ORF">B0F88_101260</name>
</gene>
<proteinExistence type="predicted"/>
<dbReference type="PANTHER" id="PTHR34009">
    <property type="entry name" value="PROTEIN STAR"/>
    <property type="match status" value="1"/>
</dbReference>
<dbReference type="EMBL" id="PTIY01000001">
    <property type="protein sequence ID" value="PPK73730.1"/>
    <property type="molecule type" value="Genomic_DNA"/>
</dbReference>
<dbReference type="GO" id="GO:0032259">
    <property type="term" value="P:methylation"/>
    <property type="evidence" value="ECO:0007669"/>
    <property type="project" value="UniProtKB-KW"/>
</dbReference>
<keyword evidence="2" id="KW-0489">Methyltransferase</keyword>
<dbReference type="InterPro" id="IPR053202">
    <property type="entry name" value="EGF_Rcpt_Signaling_Reg"/>
</dbReference>
<evidence type="ECO:0000259" key="1">
    <source>
        <dbReference type="Pfam" id="PF05050"/>
    </source>
</evidence>